<dbReference type="InterPro" id="IPR006680">
    <property type="entry name" value="Amidohydro-rel"/>
</dbReference>
<name>A0ABS2FFQ4_9CLOT</name>
<dbReference type="PANTHER" id="PTHR21240">
    <property type="entry name" value="2-AMINO-3-CARBOXYLMUCONATE-6-SEMIALDEHYDE DECARBOXYLASE"/>
    <property type="match status" value="1"/>
</dbReference>
<proteinExistence type="predicted"/>
<dbReference type="InterPro" id="IPR032465">
    <property type="entry name" value="ACMSD"/>
</dbReference>
<organism evidence="3 4">
    <name type="scientific">Clostridium saudiense</name>
    <dbReference type="NCBI Taxonomy" id="1414720"/>
    <lineage>
        <taxon>Bacteria</taxon>
        <taxon>Bacillati</taxon>
        <taxon>Bacillota</taxon>
        <taxon>Clostridia</taxon>
        <taxon>Eubacteriales</taxon>
        <taxon>Clostridiaceae</taxon>
        <taxon>Clostridium</taxon>
    </lineage>
</organism>
<protein>
    <submittedName>
        <fullName evidence="3">Amidohydrolase family protein</fullName>
    </submittedName>
</protein>
<dbReference type="Pfam" id="PF04909">
    <property type="entry name" value="Amidohydro_2"/>
    <property type="match status" value="1"/>
</dbReference>
<accession>A0ABS2FFQ4</accession>
<feature type="domain" description="Amidohydrolase-related" evidence="2">
    <location>
        <begin position="3"/>
        <end position="268"/>
    </location>
</feature>
<keyword evidence="1" id="KW-0456">Lyase</keyword>
<evidence type="ECO:0000313" key="4">
    <source>
        <dbReference type="Proteomes" id="UP000767334"/>
    </source>
</evidence>
<comment type="caution">
    <text evidence="3">The sequence shown here is derived from an EMBL/GenBank/DDBJ whole genome shotgun (WGS) entry which is preliminary data.</text>
</comment>
<evidence type="ECO:0000256" key="1">
    <source>
        <dbReference type="ARBA" id="ARBA00023239"/>
    </source>
</evidence>
<dbReference type="SUPFAM" id="SSF51556">
    <property type="entry name" value="Metallo-dependent hydrolases"/>
    <property type="match status" value="1"/>
</dbReference>
<dbReference type="PANTHER" id="PTHR21240:SF28">
    <property type="entry name" value="ISO-OROTATE DECARBOXYLASE (EUROFUNG)"/>
    <property type="match status" value="1"/>
</dbReference>
<gene>
    <name evidence="3" type="ORF">H6A19_08550</name>
</gene>
<evidence type="ECO:0000313" key="3">
    <source>
        <dbReference type="EMBL" id="MBM6819385.1"/>
    </source>
</evidence>
<dbReference type="Proteomes" id="UP000767334">
    <property type="component" value="Unassembled WGS sequence"/>
</dbReference>
<dbReference type="InterPro" id="IPR032466">
    <property type="entry name" value="Metal_Hydrolase"/>
</dbReference>
<sequence>MRIDMHVHIGYALGWDMTEDMVLQSMEKYNIDFSIVSNTESVKYDHDFKEVPKEMQHTQIESLKRSIDFARRFPDKIGVMPWIRPESERLSKEFKEYIIDNLDIIYGIKMHPYHSHLAFDSNNLYEYLDLAEELNLPVLIHTGGCNEASPERVYNMALKYSKVNFIMGHMELGTDNENAINYISKLPNLYGDTAWVPIESVIKAIKTFGSEKILFGSDNPIDGVDTYHHNPKGEPSLYQQYFNDLKDIISKEDYDNIMYKNSIKLFNLNKILKLK</sequence>
<dbReference type="Gene3D" id="3.20.20.140">
    <property type="entry name" value="Metal-dependent hydrolases"/>
    <property type="match status" value="1"/>
</dbReference>
<evidence type="ECO:0000259" key="2">
    <source>
        <dbReference type="Pfam" id="PF04909"/>
    </source>
</evidence>
<dbReference type="RefSeq" id="WP_204572259.1">
    <property type="nucleotide sequence ID" value="NZ_JACJLL010000044.1"/>
</dbReference>
<dbReference type="EMBL" id="JACJLL010000044">
    <property type="protein sequence ID" value="MBM6819385.1"/>
    <property type="molecule type" value="Genomic_DNA"/>
</dbReference>
<keyword evidence="4" id="KW-1185">Reference proteome</keyword>
<reference evidence="3 4" key="1">
    <citation type="journal article" date="2021" name="Sci. Rep.">
        <title>The distribution of antibiotic resistance genes in chicken gut microbiota commensals.</title>
        <authorList>
            <person name="Juricova H."/>
            <person name="Matiasovicova J."/>
            <person name="Kubasova T."/>
            <person name="Cejkova D."/>
            <person name="Rychlik I."/>
        </authorList>
    </citation>
    <scope>NUCLEOTIDE SEQUENCE [LARGE SCALE GENOMIC DNA]</scope>
    <source>
        <strain evidence="3 4">An435</strain>
    </source>
</reference>